<evidence type="ECO:0000259" key="19">
    <source>
        <dbReference type="PROSITE" id="PS50855"/>
    </source>
</evidence>
<keyword evidence="10 17" id="KW-0249">Electron transport</keyword>
<dbReference type="SUPFAM" id="SSF81442">
    <property type="entry name" value="Cytochrome c oxidase subunit I-like"/>
    <property type="match status" value="1"/>
</dbReference>
<comment type="pathway">
    <text evidence="2 18">Energy metabolism; oxidative phosphorylation.</text>
</comment>
<keyword evidence="13 18" id="KW-0186">Copper</keyword>
<organism evidence="20 21">
    <name type="scientific">Candidatus Aeolococcus gillhamiae</name>
    <dbReference type="NCBI Taxonomy" id="3127015"/>
    <lineage>
        <taxon>Bacteria</taxon>
        <taxon>Bacillati</taxon>
        <taxon>Candidatus Dormiibacterota</taxon>
        <taxon>Candidatus Dormibacteria</taxon>
        <taxon>Candidatus Aeolococcales</taxon>
        <taxon>Candidatus Aeolococcaceae</taxon>
        <taxon>Candidatus Aeolococcus</taxon>
    </lineage>
</organism>
<evidence type="ECO:0000256" key="4">
    <source>
        <dbReference type="ARBA" id="ARBA00022448"/>
    </source>
</evidence>
<evidence type="ECO:0000256" key="16">
    <source>
        <dbReference type="ARBA" id="ARBA00047816"/>
    </source>
</evidence>
<feature type="transmembrane region" description="Helical" evidence="18">
    <location>
        <begin position="122"/>
        <end position="143"/>
    </location>
</feature>
<keyword evidence="4 17" id="KW-0813">Transport</keyword>
<comment type="subcellular location">
    <subcellularLocation>
        <location evidence="18">Cell membrane</location>
        <topology evidence="18">Multi-pass membrane protein</topology>
    </subcellularLocation>
    <subcellularLocation>
        <location evidence="1">Membrane</location>
        <topology evidence="1">Multi-pass membrane protein</topology>
    </subcellularLocation>
</comment>
<dbReference type="Pfam" id="PF00115">
    <property type="entry name" value="COX1"/>
    <property type="match status" value="1"/>
</dbReference>
<evidence type="ECO:0000256" key="9">
    <source>
        <dbReference type="ARBA" id="ARBA00022967"/>
    </source>
</evidence>
<dbReference type="InterPro" id="IPR000883">
    <property type="entry name" value="Cyt_C_Oxase_1"/>
</dbReference>
<feature type="transmembrane region" description="Helical" evidence="18">
    <location>
        <begin position="395"/>
        <end position="415"/>
    </location>
</feature>
<dbReference type="GO" id="GO:0046872">
    <property type="term" value="F:metal ion binding"/>
    <property type="evidence" value="ECO:0007669"/>
    <property type="project" value="UniProtKB-KW"/>
</dbReference>
<dbReference type="GO" id="GO:0022904">
    <property type="term" value="P:respiratory electron transport chain"/>
    <property type="evidence" value="ECO:0007669"/>
    <property type="project" value="TreeGrafter"/>
</dbReference>
<dbReference type="InterPro" id="IPR023616">
    <property type="entry name" value="Cyt_c_oxase-like_su1_dom"/>
</dbReference>
<feature type="transmembrane region" description="Helical" evidence="18">
    <location>
        <begin position="205"/>
        <end position="230"/>
    </location>
</feature>
<proteinExistence type="inferred from homology"/>
<evidence type="ECO:0000313" key="20">
    <source>
        <dbReference type="EMBL" id="PZR77841.1"/>
    </source>
</evidence>
<dbReference type="GO" id="GO:0020037">
    <property type="term" value="F:heme binding"/>
    <property type="evidence" value="ECO:0007669"/>
    <property type="project" value="InterPro"/>
</dbReference>
<dbReference type="UniPathway" id="UPA00705"/>
<keyword evidence="14 18" id="KW-0472">Membrane</keyword>
<comment type="function">
    <text evidence="15 18">Cytochrome c oxidase is the component of the respiratory chain that catalyzes the reduction of oxygen to water. Subunits 1-3 form the functional core of the enzyme complex. CO I is the catalytic subunit of the enzyme. Electrons originating in cytochrome c are transferred via the copper A center of subunit 2 and heme A of subunit 1 to the bimetallic center formed by heme A3 and copper B.</text>
</comment>
<feature type="domain" description="Cytochrome oxidase subunit I profile" evidence="19">
    <location>
        <begin position="20"/>
        <end position="532"/>
    </location>
</feature>
<keyword evidence="7 17" id="KW-0812">Transmembrane</keyword>
<dbReference type="Proteomes" id="UP000248724">
    <property type="component" value="Unassembled WGS sequence"/>
</dbReference>
<dbReference type="PANTHER" id="PTHR10422:SF18">
    <property type="entry name" value="CYTOCHROME C OXIDASE SUBUNIT 1"/>
    <property type="match status" value="1"/>
</dbReference>
<feature type="transmembrane region" description="Helical" evidence="18">
    <location>
        <begin position="427"/>
        <end position="448"/>
    </location>
</feature>
<dbReference type="InterPro" id="IPR023615">
    <property type="entry name" value="Cyt_c_Oxase_su1_BS"/>
</dbReference>
<accession>A0A2W6AJE1</accession>
<evidence type="ECO:0000313" key="21">
    <source>
        <dbReference type="Proteomes" id="UP000248724"/>
    </source>
</evidence>
<dbReference type="GO" id="GO:0005886">
    <property type="term" value="C:plasma membrane"/>
    <property type="evidence" value="ECO:0007669"/>
    <property type="project" value="UniProtKB-SubCell"/>
</dbReference>
<evidence type="ECO:0000256" key="6">
    <source>
        <dbReference type="ARBA" id="ARBA00022660"/>
    </source>
</evidence>
<evidence type="ECO:0000256" key="14">
    <source>
        <dbReference type="ARBA" id="ARBA00023136"/>
    </source>
</evidence>
<name>A0A2W6AJE1_9BACT</name>
<evidence type="ECO:0000256" key="17">
    <source>
        <dbReference type="RuleBase" id="RU000370"/>
    </source>
</evidence>
<dbReference type="NCBIfam" id="TIGR02891">
    <property type="entry name" value="CtaD_CoxA"/>
    <property type="match status" value="1"/>
</dbReference>
<feature type="transmembrane region" description="Helical" evidence="18">
    <location>
        <begin position="262"/>
        <end position="280"/>
    </location>
</feature>
<evidence type="ECO:0000256" key="10">
    <source>
        <dbReference type="ARBA" id="ARBA00022982"/>
    </source>
</evidence>
<dbReference type="GO" id="GO:0015990">
    <property type="term" value="P:electron transport coupled proton transport"/>
    <property type="evidence" value="ECO:0007669"/>
    <property type="project" value="InterPro"/>
</dbReference>
<evidence type="ECO:0000256" key="5">
    <source>
        <dbReference type="ARBA" id="ARBA00022617"/>
    </source>
</evidence>
<feature type="transmembrane region" description="Helical" evidence="18">
    <location>
        <begin position="323"/>
        <end position="343"/>
    </location>
</feature>
<keyword evidence="6 17" id="KW-0679">Respiratory chain</keyword>
<evidence type="ECO:0000256" key="8">
    <source>
        <dbReference type="ARBA" id="ARBA00022723"/>
    </source>
</evidence>
<dbReference type="InterPro" id="IPR036927">
    <property type="entry name" value="Cyt_c_oxase-like_su1_sf"/>
</dbReference>
<dbReference type="PANTHER" id="PTHR10422">
    <property type="entry name" value="CYTOCHROME C OXIDASE SUBUNIT 1"/>
    <property type="match status" value="1"/>
</dbReference>
<feature type="transmembrane region" description="Helical" evidence="18">
    <location>
        <begin position="36"/>
        <end position="57"/>
    </location>
</feature>
<evidence type="ECO:0000256" key="1">
    <source>
        <dbReference type="ARBA" id="ARBA00004141"/>
    </source>
</evidence>
<feature type="transmembrane region" description="Helical" evidence="18">
    <location>
        <begin position="164"/>
        <end position="185"/>
    </location>
</feature>
<feature type="transmembrane region" description="Helical" evidence="18">
    <location>
        <begin position="237"/>
        <end position="256"/>
    </location>
</feature>
<keyword evidence="12 18" id="KW-0408">Iron</keyword>
<evidence type="ECO:0000256" key="2">
    <source>
        <dbReference type="ARBA" id="ARBA00004673"/>
    </source>
</evidence>
<protein>
    <recommendedName>
        <fullName evidence="18">Cytochrome c oxidase subunit 1</fullName>
        <ecNumber evidence="18">7.1.1.9</ecNumber>
    </recommendedName>
</protein>
<evidence type="ECO:0000256" key="18">
    <source>
        <dbReference type="RuleBase" id="RU363061"/>
    </source>
</evidence>
<evidence type="ECO:0000256" key="13">
    <source>
        <dbReference type="ARBA" id="ARBA00023008"/>
    </source>
</evidence>
<sequence length="551" mass="61127">MAAISTPVPQARFAARWDKSRGVLGWITTVDHKKIAIMYLYTTFFFFLVGGAMALLVRIQLAEPQNKFLTPAQYNQIFTMHGTTMIFLWIIPVFSGFGNYFVPLMIGARDMAFPRVNALSFWLIPLGGLVMYSGFLFGGSGAAGWTGYVPLTERAYSPQVGQDLWIIGLHLLGVSSMLGGVNFLVTIHNMRAPGMTWTRLPLFVWAMEVTQGLIVLASPFFAGVLSMVLLDRQVGASFFSVSHGGSALLYQLIFWFYSHPAVYIMILPAFGIVSEVIPVFSRKPIFGYRAMAASMVAIAVLGFVVFVHHMFVTGLPLVVQEFFAFTTLCIGVPTGIKIFNWLATMWGGSIRHDTPMLFAAGFLLMFLIGGIDGVYLGSLAVDRILHGTYWVVGHIHYVLFGGSVLGVFSGIYYWFPKVTGRFLSERLGKLHFWLMIIGLNLTFMPMHLLGMLGMPRRIATYEDNRGWGDLNSLETFGAFLIAISVTVFLVNFVISMRAPKTATADPWEGNTLEWATSSPPPAHNFDVIPEVHSSRPLRDMRRARQATSASP</sequence>
<comment type="caution">
    <text evidence="20">The sequence shown here is derived from an EMBL/GenBank/DDBJ whole genome shotgun (WGS) entry which is preliminary data.</text>
</comment>
<evidence type="ECO:0000256" key="11">
    <source>
        <dbReference type="ARBA" id="ARBA00022989"/>
    </source>
</evidence>
<dbReference type="Gene3D" id="1.20.210.10">
    <property type="entry name" value="Cytochrome c oxidase-like, subunit I domain"/>
    <property type="match status" value="1"/>
</dbReference>
<comment type="catalytic activity">
    <reaction evidence="16 18">
        <text>4 Fe(II)-[cytochrome c] + O2 + 8 H(+)(in) = 4 Fe(III)-[cytochrome c] + 2 H2O + 4 H(+)(out)</text>
        <dbReference type="Rhea" id="RHEA:11436"/>
        <dbReference type="Rhea" id="RHEA-COMP:10350"/>
        <dbReference type="Rhea" id="RHEA-COMP:14399"/>
        <dbReference type="ChEBI" id="CHEBI:15377"/>
        <dbReference type="ChEBI" id="CHEBI:15378"/>
        <dbReference type="ChEBI" id="CHEBI:15379"/>
        <dbReference type="ChEBI" id="CHEBI:29033"/>
        <dbReference type="ChEBI" id="CHEBI:29034"/>
        <dbReference type="EC" id="7.1.1.9"/>
    </reaction>
</comment>
<dbReference type="EMBL" id="QHBU01000281">
    <property type="protein sequence ID" value="PZR77841.1"/>
    <property type="molecule type" value="Genomic_DNA"/>
</dbReference>
<evidence type="ECO:0000256" key="12">
    <source>
        <dbReference type="ARBA" id="ARBA00023004"/>
    </source>
</evidence>
<feature type="transmembrane region" description="Helical" evidence="18">
    <location>
        <begin position="292"/>
        <end position="311"/>
    </location>
</feature>
<dbReference type="PRINTS" id="PR01165">
    <property type="entry name" value="CYCOXIDASEI"/>
</dbReference>
<keyword evidence="11 18" id="KW-1133">Transmembrane helix</keyword>
<keyword evidence="9" id="KW-1278">Translocase</keyword>
<dbReference type="AlphaFoldDB" id="A0A2W6AJE1"/>
<dbReference type="EC" id="7.1.1.9" evidence="18"/>
<dbReference type="PROSITE" id="PS50855">
    <property type="entry name" value="COX1"/>
    <property type="match status" value="1"/>
</dbReference>
<keyword evidence="5 17" id="KW-0349">Heme</keyword>
<reference evidence="20 21" key="1">
    <citation type="journal article" date="2017" name="Nature">
        <title>Atmospheric trace gases support primary production in Antarctic desert surface soil.</title>
        <authorList>
            <person name="Ji M."/>
            <person name="Greening C."/>
            <person name="Vanwonterghem I."/>
            <person name="Carere C.R."/>
            <person name="Bay S.K."/>
            <person name="Steen J.A."/>
            <person name="Montgomery K."/>
            <person name="Lines T."/>
            <person name="Beardall J."/>
            <person name="van Dorst J."/>
            <person name="Snape I."/>
            <person name="Stott M.B."/>
            <person name="Hugenholtz P."/>
            <person name="Ferrari B.C."/>
        </authorList>
    </citation>
    <scope>NUCLEOTIDE SEQUENCE [LARGE SCALE GENOMIC DNA]</scope>
    <source>
        <strain evidence="20">RRmetagenome_bin12</strain>
    </source>
</reference>
<feature type="transmembrane region" description="Helical" evidence="18">
    <location>
        <begin position="476"/>
        <end position="494"/>
    </location>
</feature>
<feature type="transmembrane region" description="Helical" evidence="18">
    <location>
        <begin position="355"/>
        <end position="375"/>
    </location>
</feature>
<evidence type="ECO:0000256" key="15">
    <source>
        <dbReference type="ARBA" id="ARBA00025218"/>
    </source>
</evidence>
<dbReference type="GO" id="GO:0004129">
    <property type="term" value="F:cytochrome-c oxidase activity"/>
    <property type="evidence" value="ECO:0007669"/>
    <property type="project" value="UniProtKB-EC"/>
</dbReference>
<dbReference type="InterPro" id="IPR014241">
    <property type="entry name" value="Cyt_c_oxidase_su1_bac"/>
</dbReference>
<keyword evidence="8 18" id="KW-0479">Metal-binding</keyword>
<dbReference type="PROSITE" id="PS00077">
    <property type="entry name" value="COX1_CUB"/>
    <property type="match status" value="1"/>
</dbReference>
<comment type="similarity">
    <text evidence="3 17">Belongs to the heme-copper respiratory oxidase family.</text>
</comment>
<evidence type="ECO:0000256" key="7">
    <source>
        <dbReference type="ARBA" id="ARBA00022692"/>
    </source>
</evidence>
<feature type="transmembrane region" description="Helical" evidence="18">
    <location>
        <begin position="78"/>
        <end position="102"/>
    </location>
</feature>
<evidence type="ECO:0000256" key="3">
    <source>
        <dbReference type="ARBA" id="ARBA00009578"/>
    </source>
</evidence>
<gene>
    <name evidence="20" type="primary">ctaD</name>
    <name evidence="20" type="ORF">DLM65_14710</name>
</gene>
<keyword evidence="18" id="KW-1003">Cell membrane</keyword>
<dbReference type="GO" id="GO:0006119">
    <property type="term" value="P:oxidative phosphorylation"/>
    <property type="evidence" value="ECO:0007669"/>
    <property type="project" value="UniProtKB-UniPathway"/>
</dbReference>